<dbReference type="GO" id="GO:0004582">
    <property type="term" value="F:dolichyl-phosphate beta-D-mannosyltransferase activity"/>
    <property type="evidence" value="ECO:0007669"/>
    <property type="project" value="InterPro"/>
</dbReference>
<dbReference type="AlphaFoldDB" id="A0A562ZLG0"/>
<protein>
    <submittedName>
        <fullName evidence="11">Glycosyltransferase family 2 protein</fullName>
    </submittedName>
</protein>
<evidence type="ECO:0000256" key="5">
    <source>
        <dbReference type="ARBA" id="ARBA00022692"/>
    </source>
</evidence>
<proteinExistence type="inferred from homology"/>
<evidence type="ECO:0000313" key="11">
    <source>
        <dbReference type="EMBL" id="TWO69014.1"/>
    </source>
</evidence>
<organism evidence="11 12">
    <name type="scientific">Caenimonas sedimenti</name>
    <dbReference type="NCBI Taxonomy" id="2596921"/>
    <lineage>
        <taxon>Bacteria</taxon>
        <taxon>Pseudomonadati</taxon>
        <taxon>Pseudomonadota</taxon>
        <taxon>Betaproteobacteria</taxon>
        <taxon>Burkholderiales</taxon>
        <taxon>Comamonadaceae</taxon>
        <taxon>Caenimonas</taxon>
    </lineage>
</organism>
<gene>
    <name evidence="11" type="ORF">FN976_19940</name>
</gene>
<dbReference type="PANTHER" id="PTHR43398">
    <property type="entry name" value="DOLICHOL-PHOSPHATE MANNOSYLTRANSFERASE SUBUNIT 1"/>
    <property type="match status" value="1"/>
</dbReference>
<dbReference type="GO" id="GO:0016020">
    <property type="term" value="C:membrane"/>
    <property type="evidence" value="ECO:0007669"/>
    <property type="project" value="UniProtKB-SubCell"/>
</dbReference>
<feature type="transmembrane region" description="Helical" evidence="8">
    <location>
        <begin position="323"/>
        <end position="349"/>
    </location>
</feature>
<keyword evidence="12" id="KW-1185">Reference proteome</keyword>
<dbReference type="OrthoDB" id="8666056at2"/>
<evidence type="ECO:0000259" key="10">
    <source>
        <dbReference type="Pfam" id="PF04138"/>
    </source>
</evidence>
<dbReference type="Proteomes" id="UP000318199">
    <property type="component" value="Unassembled WGS sequence"/>
</dbReference>
<dbReference type="InterPro" id="IPR001173">
    <property type="entry name" value="Glyco_trans_2-like"/>
</dbReference>
<dbReference type="PANTHER" id="PTHR43398:SF1">
    <property type="entry name" value="DOLICHOL-PHOSPHATE MANNOSYLTRANSFERASE SUBUNIT 1"/>
    <property type="match status" value="1"/>
</dbReference>
<dbReference type="InterPro" id="IPR007267">
    <property type="entry name" value="GtrA_DPMS_TM"/>
</dbReference>
<keyword evidence="5 8" id="KW-0812">Transmembrane</keyword>
<evidence type="ECO:0000256" key="2">
    <source>
        <dbReference type="ARBA" id="ARBA00006739"/>
    </source>
</evidence>
<evidence type="ECO:0000256" key="4">
    <source>
        <dbReference type="ARBA" id="ARBA00022679"/>
    </source>
</evidence>
<feature type="domain" description="GtrA/DPMS transmembrane" evidence="10">
    <location>
        <begin position="263"/>
        <end position="380"/>
    </location>
</feature>
<dbReference type="CDD" id="cd06442">
    <property type="entry name" value="DPM1_like"/>
    <property type="match status" value="1"/>
</dbReference>
<dbReference type="SUPFAM" id="SSF53448">
    <property type="entry name" value="Nucleotide-diphospho-sugar transferases"/>
    <property type="match status" value="1"/>
</dbReference>
<reference evidence="11 12" key="1">
    <citation type="submission" date="2019-07" db="EMBL/GenBank/DDBJ databases">
        <title>Caenimonas sedimenti sp. nov., isolated from activated sludge.</title>
        <authorList>
            <person name="Xu J."/>
        </authorList>
    </citation>
    <scope>NUCLEOTIDE SEQUENCE [LARGE SCALE GENOMIC DNA]</scope>
    <source>
        <strain evidence="11 12">HX-9-20</strain>
    </source>
</reference>
<keyword evidence="3" id="KW-0328">Glycosyltransferase</keyword>
<comment type="caution">
    <text evidence="11">The sequence shown here is derived from an EMBL/GenBank/DDBJ whole genome shotgun (WGS) entry which is preliminary data.</text>
</comment>
<dbReference type="Pfam" id="PF04138">
    <property type="entry name" value="GtrA_DPMS_TM"/>
    <property type="match status" value="1"/>
</dbReference>
<feature type="transmembrane region" description="Helical" evidence="8">
    <location>
        <begin position="288"/>
        <end position="311"/>
    </location>
</feature>
<evidence type="ECO:0000256" key="8">
    <source>
        <dbReference type="SAM" id="Phobius"/>
    </source>
</evidence>
<evidence type="ECO:0000256" key="6">
    <source>
        <dbReference type="ARBA" id="ARBA00022989"/>
    </source>
</evidence>
<dbReference type="InterPro" id="IPR039528">
    <property type="entry name" value="DPM1-like"/>
</dbReference>
<dbReference type="GO" id="GO:0000271">
    <property type="term" value="P:polysaccharide biosynthetic process"/>
    <property type="evidence" value="ECO:0007669"/>
    <property type="project" value="InterPro"/>
</dbReference>
<evidence type="ECO:0000259" key="9">
    <source>
        <dbReference type="Pfam" id="PF00535"/>
    </source>
</evidence>
<keyword evidence="4 11" id="KW-0808">Transferase</keyword>
<dbReference type="RefSeq" id="WP_145894824.1">
    <property type="nucleotide sequence ID" value="NZ_VOBQ01000016.1"/>
</dbReference>
<keyword evidence="6 8" id="KW-1133">Transmembrane helix</keyword>
<feature type="transmembrane region" description="Helical" evidence="8">
    <location>
        <begin position="260"/>
        <end position="282"/>
    </location>
</feature>
<evidence type="ECO:0000256" key="7">
    <source>
        <dbReference type="ARBA" id="ARBA00023136"/>
    </source>
</evidence>
<dbReference type="Gene3D" id="3.90.550.10">
    <property type="entry name" value="Spore Coat Polysaccharide Biosynthesis Protein SpsA, Chain A"/>
    <property type="match status" value="1"/>
</dbReference>
<comment type="similarity">
    <text evidence="2">Belongs to the glycosyltransferase 2 family.</text>
</comment>
<accession>A0A562ZLG0</accession>
<dbReference type="EMBL" id="VOBQ01000016">
    <property type="protein sequence ID" value="TWO69014.1"/>
    <property type="molecule type" value="Genomic_DNA"/>
</dbReference>
<evidence type="ECO:0000256" key="3">
    <source>
        <dbReference type="ARBA" id="ARBA00022676"/>
    </source>
</evidence>
<dbReference type="InterPro" id="IPR029044">
    <property type="entry name" value="Nucleotide-diphossugar_trans"/>
</dbReference>
<keyword evidence="7 8" id="KW-0472">Membrane</keyword>
<evidence type="ECO:0000256" key="1">
    <source>
        <dbReference type="ARBA" id="ARBA00004141"/>
    </source>
</evidence>
<evidence type="ECO:0000313" key="12">
    <source>
        <dbReference type="Proteomes" id="UP000318199"/>
    </source>
</evidence>
<feature type="transmembrane region" description="Helical" evidence="8">
    <location>
        <begin position="355"/>
        <end position="373"/>
    </location>
</feature>
<dbReference type="Pfam" id="PF00535">
    <property type="entry name" value="Glycos_transf_2"/>
    <property type="match status" value="1"/>
</dbReference>
<sequence length="383" mass="41621">MTEPTALHDPIAAEAHAATARPAAVAVVVPTFNEAPNIGPLVDRLERVLAGRQWEVVFVDDDSADGTAAVVQALARDNPRVRCLLRLDRRGLSRAVIEGILSTSAPLVAVMDADLQHDEAILPRLLEVLDAGQADVAVGSRYTEGGGVGAGFGAQREAMSRFATWLAGTVLRVRLRDPMSGFFALRRDLFDGVMRRLSGEGYKILLDILASAREPLRVTEVPYQFRPRVAGESKLDSAVAWEYALLLIDKRIGRWVPVRFVMFALVGASGVLVHLAVLWALFRGMGEKFAAAQTIATLVAMTSNYALNNVFTYRDRRHRGLGWVWGLLTFYAICGLGVIANVGVASALFDRSNEAWLLAALAGALVGTVWNYGASRVVTWRRA</sequence>
<feature type="domain" description="Glycosyltransferase 2-like" evidence="9">
    <location>
        <begin position="27"/>
        <end position="191"/>
    </location>
</feature>
<comment type="subcellular location">
    <subcellularLocation>
        <location evidence="1">Membrane</location>
        <topology evidence="1">Multi-pass membrane protein</topology>
    </subcellularLocation>
</comment>
<name>A0A562ZLG0_9BURK</name>
<dbReference type="GO" id="GO:0009247">
    <property type="term" value="P:glycolipid biosynthetic process"/>
    <property type="evidence" value="ECO:0007669"/>
    <property type="project" value="TreeGrafter"/>
</dbReference>